<dbReference type="Proteomes" id="UP000063718">
    <property type="component" value="Unassembled WGS sequence"/>
</dbReference>
<gene>
    <name evidence="1" type="ORF">MTY_2761</name>
</gene>
<organism evidence="1">
    <name type="scientific">Moorella thermoacetica Y72</name>
    <dbReference type="NCBI Taxonomy" id="1325331"/>
    <lineage>
        <taxon>Bacteria</taxon>
        <taxon>Bacillati</taxon>
        <taxon>Bacillota</taxon>
        <taxon>Clostridia</taxon>
        <taxon>Neomoorellales</taxon>
        <taxon>Neomoorellaceae</taxon>
        <taxon>Neomoorella</taxon>
    </lineage>
</organism>
<protein>
    <submittedName>
        <fullName evidence="1">Transposase and inactivated derivatives</fullName>
    </submittedName>
</protein>
<sequence length="108" mass="12318">MTKAERQALWETRIAEYRVSGQSVKEWCAAHEDVSPKQLWYWLRKYKNQDVVSPGKSNRWLPVEITEQTSIEQGHTLLVKIGPASIEVRPGFDPALLSQVVKVLVALC</sequence>
<proteinExistence type="predicted"/>
<dbReference type="NCBIfam" id="NF047593">
    <property type="entry name" value="IS66_ISAeme5_TnpA"/>
    <property type="match status" value="1"/>
</dbReference>
<accession>A0A0S6UKA9</accession>
<dbReference type="RefSeq" id="WP_025775191.1">
    <property type="nucleotide sequence ID" value="NZ_DF238840.1"/>
</dbReference>
<name>A0A0S6UKA9_NEOTH</name>
<dbReference type="EMBL" id="DF238840">
    <property type="protein sequence ID" value="GAF27419.1"/>
    <property type="molecule type" value="Genomic_DNA"/>
</dbReference>
<dbReference type="AlphaFoldDB" id="A0A0S6UKA9"/>
<reference evidence="1" key="1">
    <citation type="journal article" date="2014" name="Gene">
        <title>Genome-guided analysis of transformation efficiency and carbon dioxide assimilation by Moorella thermoacetica Y72.</title>
        <authorList>
            <person name="Tsukahara K."/>
            <person name="Kita A."/>
            <person name="Nakashimada Y."/>
            <person name="Hoshino T."/>
            <person name="Murakami K."/>
        </authorList>
    </citation>
    <scope>NUCLEOTIDE SEQUENCE [LARGE SCALE GENOMIC DNA]</scope>
    <source>
        <strain evidence="1">Y72</strain>
    </source>
</reference>
<evidence type="ECO:0000313" key="1">
    <source>
        <dbReference type="EMBL" id="GAF27419.1"/>
    </source>
</evidence>